<feature type="region of interest" description="Disordered" evidence="1">
    <location>
        <begin position="1"/>
        <end position="40"/>
    </location>
</feature>
<protein>
    <recommendedName>
        <fullName evidence="5">Secreted protein</fullName>
    </recommendedName>
</protein>
<keyword evidence="2" id="KW-0812">Transmembrane</keyword>
<comment type="caution">
    <text evidence="3">The sequence shown here is derived from an EMBL/GenBank/DDBJ whole genome shotgun (WGS) entry which is preliminary data.</text>
</comment>
<organism evidence="3 4">
    <name type="scientific">Streptomyces umbrinus</name>
    <dbReference type="NCBI Taxonomy" id="67370"/>
    <lineage>
        <taxon>Bacteria</taxon>
        <taxon>Bacillati</taxon>
        <taxon>Actinomycetota</taxon>
        <taxon>Actinomycetes</taxon>
        <taxon>Kitasatosporales</taxon>
        <taxon>Streptomycetaceae</taxon>
        <taxon>Streptomyces</taxon>
        <taxon>Streptomyces phaeochromogenes group</taxon>
    </lineage>
</organism>
<feature type="compositionally biased region" description="Basic residues" evidence="1">
    <location>
        <begin position="120"/>
        <end position="130"/>
    </location>
</feature>
<reference evidence="3 4" key="1">
    <citation type="submission" date="2023-07" db="EMBL/GenBank/DDBJ databases">
        <title>Comparative genomics of wheat-associated soil bacteria to identify genetic determinants of phenazine resistance.</title>
        <authorList>
            <person name="Mouncey N."/>
        </authorList>
    </citation>
    <scope>NUCLEOTIDE SEQUENCE [LARGE SCALE GENOMIC DNA]</scope>
    <source>
        <strain evidence="3 4">V2I4</strain>
    </source>
</reference>
<dbReference type="Proteomes" id="UP001230328">
    <property type="component" value="Unassembled WGS sequence"/>
</dbReference>
<accession>A0ABU0T961</accession>
<feature type="region of interest" description="Disordered" evidence="1">
    <location>
        <begin position="85"/>
        <end position="164"/>
    </location>
</feature>
<evidence type="ECO:0000256" key="2">
    <source>
        <dbReference type="SAM" id="Phobius"/>
    </source>
</evidence>
<evidence type="ECO:0000256" key="1">
    <source>
        <dbReference type="SAM" id="MobiDB-lite"/>
    </source>
</evidence>
<feature type="transmembrane region" description="Helical" evidence="2">
    <location>
        <begin position="50"/>
        <end position="78"/>
    </location>
</feature>
<keyword evidence="4" id="KW-1185">Reference proteome</keyword>
<sequence length="164" mass="17790">MKHAPVNLPRRYQKPIREGMRHARTGGGRDPVSVGGAGYSPGMDNDTTQLALSGAVVGGVVPFLVGVVIVGALIWAVWWGRRIRAQEPGPPRPEEQPRLPDSGPVGEVRERRDPAEMPRGNHRLTAHRLPGHGNSPTRRAAKQKPPAWNENDRGGFDSEGPGRT</sequence>
<dbReference type="EMBL" id="JAUSZI010000002">
    <property type="protein sequence ID" value="MDQ1032345.1"/>
    <property type="molecule type" value="Genomic_DNA"/>
</dbReference>
<feature type="compositionally biased region" description="Basic and acidic residues" evidence="1">
    <location>
        <begin position="150"/>
        <end position="164"/>
    </location>
</feature>
<evidence type="ECO:0000313" key="3">
    <source>
        <dbReference type="EMBL" id="MDQ1032345.1"/>
    </source>
</evidence>
<evidence type="ECO:0008006" key="5">
    <source>
        <dbReference type="Google" id="ProtNLM"/>
    </source>
</evidence>
<gene>
    <name evidence="3" type="ORF">QF035_009927</name>
</gene>
<feature type="compositionally biased region" description="Gly residues" evidence="1">
    <location>
        <begin position="25"/>
        <end position="39"/>
    </location>
</feature>
<dbReference type="Pfam" id="PF20087">
    <property type="entry name" value="DUF6479"/>
    <property type="match status" value="1"/>
</dbReference>
<name>A0ABU0T961_9ACTN</name>
<evidence type="ECO:0000313" key="4">
    <source>
        <dbReference type="Proteomes" id="UP001230328"/>
    </source>
</evidence>
<proteinExistence type="predicted"/>
<keyword evidence="2" id="KW-1133">Transmembrane helix</keyword>
<feature type="compositionally biased region" description="Basic and acidic residues" evidence="1">
    <location>
        <begin position="107"/>
        <end position="116"/>
    </location>
</feature>
<keyword evidence="2" id="KW-0472">Membrane</keyword>
<dbReference type="InterPro" id="IPR045513">
    <property type="entry name" value="DUF6479"/>
</dbReference>